<sequence length="335" mass="36552">MSVHKLYEIQRANSSHLFCTSCPRHAATPALSPVSLRPPIHGPRSTSATCSLKAIPQQQSRRPEQRPYEQAHNARGGGMTYPTPEQRLGSRYTAPVLMLPPYLVTSSQGGESRAAHTEQHRLLTGNAREGRQLPLISVAHYTAERTHLHSHPTPTWRSWPTHTHAHSSPTAVSILDSLASPALASHRLSLFVKFPPTPLRLERNNDDEAPITNAGPAASSRGLCSRIRRIACARLLRREPRLPVSRTNCCTSTGPAWRCLWVCIAVEKLKNNASAFYAAASYDEDGVWIAGRAGFVDNVRGSPLSSGRRNFAAALANAAVSLLRPSEAPNALRSL</sequence>
<evidence type="ECO:0000256" key="1">
    <source>
        <dbReference type="SAM" id="MobiDB-lite"/>
    </source>
</evidence>
<keyword evidence="3" id="KW-1185">Reference proteome</keyword>
<feature type="region of interest" description="Disordered" evidence="1">
    <location>
        <begin position="33"/>
        <end position="86"/>
    </location>
</feature>
<protein>
    <submittedName>
        <fullName evidence="2">Uncharacterized protein</fullName>
    </submittedName>
</protein>
<evidence type="ECO:0000313" key="3">
    <source>
        <dbReference type="Proteomes" id="UP000054270"/>
    </source>
</evidence>
<dbReference type="AlphaFoldDB" id="A0A0D2PR51"/>
<dbReference type="EMBL" id="KN817550">
    <property type="protein sequence ID" value="KJA22345.1"/>
    <property type="molecule type" value="Genomic_DNA"/>
</dbReference>
<organism evidence="2 3">
    <name type="scientific">Hypholoma sublateritium (strain FD-334 SS-4)</name>
    <dbReference type="NCBI Taxonomy" id="945553"/>
    <lineage>
        <taxon>Eukaryota</taxon>
        <taxon>Fungi</taxon>
        <taxon>Dikarya</taxon>
        <taxon>Basidiomycota</taxon>
        <taxon>Agaricomycotina</taxon>
        <taxon>Agaricomycetes</taxon>
        <taxon>Agaricomycetidae</taxon>
        <taxon>Agaricales</taxon>
        <taxon>Agaricineae</taxon>
        <taxon>Strophariaceae</taxon>
        <taxon>Hypholoma</taxon>
    </lineage>
</organism>
<evidence type="ECO:0000313" key="2">
    <source>
        <dbReference type="EMBL" id="KJA22345.1"/>
    </source>
</evidence>
<proteinExistence type="predicted"/>
<dbReference type="Proteomes" id="UP000054270">
    <property type="component" value="Unassembled WGS sequence"/>
</dbReference>
<name>A0A0D2PR51_HYPSF</name>
<gene>
    <name evidence="2" type="ORF">HYPSUDRAFT_202159</name>
</gene>
<accession>A0A0D2PR51</accession>
<reference evidence="3" key="1">
    <citation type="submission" date="2014-04" db="EMBL/GenBank/DDBJ databases">
        <title>Evolutionary Origins and Diversification of the Mycorrhizal Mutualists.</title>
        <authorList>
            <consortium name="DOE Joint Genome Institute"/>
            <consortium name="Mycorrhizal Genomics Consortium"/>
            <person name="Kohler A."/>
            <person name="Kuo A."/>
            <person name="Nagy L.G."/>
            <person name="Floudas D."/>
            <person name="Copeland A."/>
            <person name="Barry K.W."/>
            <person name="Cichocki N."/>
            <person name="Veneault-Fourrey C."/>
            <person name="LaButti K."/>
            <person name="Lindquist E.A."/>
            <person name="Lipzen A."/>
            <person name="Lundell T."/>
            <person name="Morin E."/>
            <person name="Murat C."/>
            <person name="Riley R."/>
            <person name="Ohm R."/>
            <person name="Sun H."/>
            <person name="Tunlid A."/>
            <person name="Henrissat B."/>
            <person name="Grigoriev I.V."/>
            <person name="Hibbett D.S."/>
            <person name="Martin F."/>
        </authorList>
    </citation>
    <scope>NUCLEOTIDE SEQUENCE [LARGE SCALE GENOMIC DNA]</scope>
    <source>
        <strain evidence="3">FD-334 SS-4</strain>
    </source>
</reference>